<keyword evidence="1" id="KW-1133">Transmembrane helix</keyword>
<reference evidence="2 3" key="1">
    <citation type="submission" date="2020-08" db="EMBL/GenBank/DDBJ databases">
        <title>Description of novel Flavobacterium F-392 isolate.</title>
        <authorList>
            <person name="Saticioglu I.B."/>
            <person name="Duman M."/>
            <person name="Altun S."/>
        </authorList>
    </citation>
    <scope>NUCLEOTIDE SEQUENCE [LARGE SCALE GENOMIC DNA]</scope>
    <source>
        <strain evidence="2 3">F-392</strain>
    </source>
</reference>
<dbReference type="Proteomes" id="UP000641454">
    <property type="component" value="Unassembled WGS sequence"/>
</dbReference>
<name>A0A923N2U8_9FLAO</name>
<feature type="transmembrane region" description="Helical" evidence="1">
    <location>
        <begin position="118"/>
        <end position="137"/>
    </location>
</feature>
<organism evidence="2 3">
    <name type="scientific">Flavobacterium muglaense</name>
    <dbReference type="NCBI Taxonomy" id="2764716"/>
    <lineage>
        <taxon>Bacteria</taxon>
        <taxon>Pseudomonadati</taxon>
        <taxon>Bacteroidota</taxon>
        <taxon>Flavobacteriia</taxon>
        <taxon>Flavobacteriales</taxon>
        <taxon>Flavobacteriaceae</taxon>
        <taxon>Flavobacterium</taxon>
    </lineage>
</organism>
<keyword evidence="1" id="KW-0812">Transmembrane</keyword>
<evidence type="ECO:0000313" key="2">
    <source>
        <dbReference type="EMBL" id="MBC5845045.1"/>
    </source>
</evidence>
<feature type="transmembrane region" description="Helical" evidence="1">
    <location>
        <begin position="244"/>
        <end position="264"/>
    </location>
</feature>
<dbReference type="AlphaFoldDB" id="A0A923N2U8"/>
<evidence type="ECO:0008006" key="4">
    <source>
        <dbReference type="Google" id="ProtNLM"/>
    </source>
</evidence>
<sequence>MNFTLAKVKESNTDRYILQTDSKYFSINELLFEILSEYKTNTSYENISYSINEKFHQSDLTDRAFIESSIDKVKEMIEISKNDSQKKTYIHNKFNILKNEAGDKIYNALSFLFEKKTFFIAFVLLFVASFVFFYINIIGSSKIVENFQESLTWSNLILYYLLFFGIIFFHEIGHATASYSFGAKPKEIGFGIYFIFPVMYTNTTNAWRLDKIKRIIVNLGGIYFQLIINFVLMSLYYFSPFQNFSLSLLIMNTASIITSFNPFFRYDGYWIFSDYFHLQNLREKSTSLVQNIILHPSKTFSEIKNKNIKYSLLTRWV</sequence>
<proteinExistence type="predicted"/>
<feature type="transmembrane region" description="Helical" evidence="1">
    <location>
        <begin position="215"/>
        <end position="238"/>
    </location>
</feature>
<gene>
    <name evidence="2" type="ORF">H8R25_11405</name>
</gene>
<protein>
    <recommendedName>
        <fullName evidence="4">Peptide zinc metalloprotease protein</fullName>
    </recommendedName>
</protein>
<keyword evidence="3" id="KW-1185">Reference proteome</keyword>
<feature type="transmembrane region" description="Helical" evidence="1">
    <location>
        <begin position="157"/>
        <end position="177"/>
    </location>
</feature>
<evidence type="ECO:0000313" key="3">
    <source>
        <dbReference type="Proteomes" id="UP000641454"/>
    </source>
</evidence>
<keyword evidence="1" id="KW-0472">Membrane</keyword>
<dbReference type="EMBL" id="JACRUL010000027">
    <property type="protein sequence ID" value="MBC5845045.1"/>
    <property type="molecule type" value="Genomic_DNA"/>
</dbReference>
<accession>A0A923N2U8</accession>
<evidence type="ECO:0000256" key="1">
    <source>
        <dbReference type="SAM" id="Phobius"/>
    </source>
</evidence>
<dbReference type="RefSeq" id="WP_187019133.1">
    <property type="nucleotide sequence ID" value="NZ_JACRUK010000027.1"/>
</dbReference>
<comment type="caution">
    <text evidence="2">The sequence shown here is derived from an EMBL/GenBank/DDBJ whole genome shotgun (WGS) entry which is preliminary data.</text>
</comment>